<accession>A0A0B2Q6R0</accession>
<dbReference type="InterPro" id="IPR029063">
    <property type="entry name" value="SAM-dependent_MTases_sf"/>
</dbReference>
<dbReference type="Proteomes" id="UP000053555">
    <property type="component" value="Unassembled WGS sequence"/>
</dbReference>
<dbReference type="PANTHER" id="PTHR14614:SF109">
    <property type="entry name" value="RIBOSOMAL LYSINE N-METHYLTRANSFERASE 5"/>
    <property type="match status" value="1"/>
</dbReference>
<dbReference type="AlphaFoldDB" id="A0A0B2Q6R0"/>
<dbReference type="PANTHER" id="PTHR14614">
    <property type="entry name" value="HEPATOCELLULAR CARCINOMA-ASSOCIATED ANTIGEN"/>
    <property type="match status" value="1"/>
</dbReference>
<dbReference type="InterPro" id="IPR019410">
    <property type="entry name" value="Methyltransf_16"/>
</dbReference>
<dbReference type="SUPFAM" id="SSF53335">
    <property type="entry name" value="S-adenosyl-L-methionine-dependent methyltransferases"/>
    <property type="match status" value="1"/>
</dbReference>
<dbReference type="Gene3D" id="3.40.50.150">
    <property type="entry name" value="Vaccinia Virus protein VP39"/>
    <property type="match status" value="1"/>
</dbReference>
<sequence length="259" mass="28014">MANNNEEEEEAVTPMVKLGSYGAEVRLVVGGEESAAEETMLLWGIQQPTLSKPNAFVSQASLQLSLDSCGHSLSILQSPSSLGTPGVTGAVMWDSGVVLGKFLEHAVDSGMLVLQGKKIVELGSGCGLVGCIAALLGSEVIVTDLRDRLRLLRKNIETNMKCVSLRGSVTATELIWGEDPDPELIDPTPDFVVDLLETLMQLSGSDTTIFLAGELRNDAILEYFLEAAMDNFTIGRVEQTLWHPDYCSNRVVLYVLVKK</sequence>
<keyword evidence="1" id="KW-0808">Transferase</keyword>
<dbReference type="GO" id="GO:0008168">
    <property type="term" value="F:methyltransferase activity"/>
    <property type="evidence" value="ECO:0007669"/>
    <property type="project" value="UniProtKB-KW"/>
</dbReference>
<organism evidence="1">
    <name type="scientific">Glycine soja</name>
    <name type="common">Wild soybean</name>
    <dbReference type="NCBI Taxonomy" id="3848"/>
    <lineage>
        <taxon>Eukaryota</taxon>
        <taxon>Viridiplantae</taxon>
        <taxon>Streptophyta</taxon>
        <taxon>Embryophyta</taxon>
        <taxon>Tracheophyta</taxon>
        <taxon>Spermatophyta</taxon>
        <taxon>Magnoliopsida</taxon>
        <taxon>eudicotyledons</taxon>
        <taxon>Gunneridae</taxon>
        <taxon>Pentapetalae</taxon>
        <taxon>rosids</taxon>
        <taxon>fabids</taxon>
        <taxon>Fabales</taxon>
        <taxon>Fabaceae</taxon>
        <taxon>Papilionoideae</taxon>
        <taxon>50 kb inversion clade</taxon>
        <taxon>NPAAA clade</taxon>
        <taxon>indigoferoid/millettioid clade</taxon>
        <taxon>Phaseoleae</taxon>
        <taxon>Glycine</taxon>
        <taxon>Glycine subgen. Soja</taxon>
    </lineage>
</organism>
<protein>
    <submittedName>
        <fullName evidence="1">Methyltransferase-like protein 21D</fullName>
        <ecNumber evidence="1">2.3.1.48</ecNumber>
    </submittedName>
</protein>
<dbReference type="Pfam" id="PF10294">
    <property type="entry name" value="Methyltransf_16"/>
    <property type="match status" value="1"/>
</dbReference>
<dbReference type="GO" id="GO:0061733">
    <property type="term" value="F:protein-lysine-acetyltransferase activity"/>
    <property type="evidence" value="ECO:0007669"/>
    <property type="project" value="UniProtKB-EC"/>
</dbReference>
<dbReference type="SMR" id="A0A0B2Q6R0"/>
<reference evidence="1" key="1">
    <citation type="submission" date="2014-07" db="EMBL/GenBank/DDBJ databases">
        <title>Identification of a novel salt tolerance gene in wild soybean by whole-genome sequencing.</title>
        <authorList>
            <person name="Lam H.-M."/>
            <person name="Qi X."/>
            <person name="Li M.-W."/>
            <person name="Liu X."/>
            <person name="Xie M."/>
            <person name="Ni M."/>
            <person name="Xu X."/>
        </authorList>
    </citation>
    <scope>NUCLEOTIDE SEQUENCE [LARGE SCALE GENOMIC DNA]</scope>
    <source>
        <tissue evidence="1">Root</tissue>
    </source>
</reference>
<proteinExistence type="predicted"/>
<dbReference type="GO" id="GO:0032259">
    <property type="term" value="P:methylation"/>
    <property type="evidence" value="ECO:0007669"/>
    <property type="project" value="UniProtKB-KW"/>
</dbReference>
<evidence type="ECO:0000313" key="1">
    <source>
        <dbReference type="EMBL" id="KHN15669.1"/>
    </source>
</evidence>
<keyword evidence="1" id="KW-0489">Methyltransferase</keyword>
<dbReference type="EMBL" id="KN660735">
    <property type="protein sequence ID" value="KHN15669.1"/>
    <property type="molecule type" value="Genomic_DNA"/>
</dbReference>
<name>A0A0B2Q6R0_GLYSO</name>
<keyword evidence="1" id="KW-0012">Acyltransferase</keyword>
<dbReference type="EC" id="2.3.1.48" evidence="1"/>
<gene>
    <name evidence="1" type="ORF">glysoja_036963</name>
</gene>